<accession>A0A9D1F6G8</accession>
<dbReference type="InterPro" id="IPR005814">
    <property type="entry name" value="Aminotrans_3"/>
</dbReference>
<keyword evidence="4" id="KW-0808">Transferase</keyword>
<reference evidence="4" key="2">
    <citation type="journal article" date="2021" name="PeerJ">
        <title>Extensive microbial diversity within the chicken gut microbiome revealed by metagenomics and culture.</title>
        <authorList>
            <person name="Gilroy R."/>
            <person name="Ravi A."/>
            <person name="Getino M."/>
            <person name="Pursley I."/>
            <person name="Horton D.L."/>
            <person name="Alikhan N.F."/>
            <person name="Baker D."/>
            <person name="Gharbi K."/>
            <person name="Hall N."/>
            <person name="Watson M."/>
            <person name="Adriaenssens E.M."/>
            <person name="Foster-Nyarko E."/>
            <person name="Jarju S."/>
            <person name="Secka A."/>
            <person name="Antonio M."/>
            <person name="Oren A."/>
            <person name="Chaudhuri R.R."/>
            <person name="La Ragione R."/>
            <person name="Hildebrand F."/>
            <person name="Pallen M.J."/>
        </authorList>
    </citation>
    <scope>NUCLEOTIDE SEQUENCE</scope>
    <source>
        <strain evidence="4">CHK178-757</strain>
    </source>
</reference>
<evidence type="ECO:0000256" key="1">
    <source>
        <dbReference type="ARBA" id="ARBA00001933"/>
    </source>
</evidence>
<dbReference type="EMBL" id="DVIT01000053">
    <property type="protein sequence ID" value="HIS48350.1"/>
    <property type="molecule type" value="Genomic_DNA"/>
</dbReference>
<dbReference type="InterPro" id="IPR015422">
    <property type="entry name" value="PyrdxlP-dep_Trfase_small"/>
</dbReference>
<evidence type="ECO:0000313" key="5">
    <source>
        <dbReference type="Proteomes" id="UP000823927"/>
    </source>
</evidence>
<dbReference type="CDD" id="cd00610">
    <property type="entry name" value="OAT_like"/>
    <property type="match status" value="1"/>
</dbReference>
<dbReference type="Pfam" id="PF00202">
    <property type="entry name" value="Aminotran_3"/>
    <property type="match status" value="1"/>
</dbReference>
<dbReference type="GO" id="GO:0008483">
    <property type="term" value="F:transaminase activity"/>
    <property type="evidence" value="ECO:0007669"/>
    <property type="project" value="UniProtKB-KW"/>
</dbReference>
<dbReference type="InterPro" id="IPR049704">
    <property type="entry name" value="Aminotrans_3_PPA_site"/>
</dbReference>
<proteinExistence type="inferred from homology"/>
<evidence type="ECO:0000313" key="4">
    <source>
        <dbReference type="EMBL" id="HIS48350.1"/>
    </source>
</evidence>
<organism evidence="4 5">
    <name type="scientific">Candidatus Scybalocola faecigallinarum</name>
    <dbReference type="NCBI Taxonomy" id="2840941"/>
    <lineage>
        <taxon>Bacteria</taxon>
        <taxon>Bacillati</taxon>
        <taxon>Bacillota</taxon>
        <taxon>Clostridia</taxon>
        <taxon>Lachnospirales</taxon>
        <taxon>Lachnospiraceae</taxon>
        <taxon>Lachnospiraceae incertae sedis</taxon>
        <taxon>Candidatus Scybalocola (ex Gilroy et al. 2021)</taxon>
    </lineage>
</organism>
<gene>
    <name evidence="4" type="ORF">IAB46_12510</name>
</gene>
<dbReference type="Gene3D" id="3.40.640.10">
    <property type="entry name" value="Type I PLP-dependent aspartate aminotransferase-like (Major domain)"/>
    <property type="match status" value="1"/>
</dbReference>
<dbReference type="PANTHER" id="PTHR43713">
    <property type="entry name" value="GLUTAMATE-1-SEMIALDEHYDE 2,1-AMINOMUTASE"/>
    <property type="match status" value="1"/>
</dbReference>
<dbReference type="SUPFAM" id="SSF53383">
    <property type="entry name" value="PLP-dependent transferases"/>
    <property type="match status" value="1"/>
</dbReference>
<dbReference type="Proteomes" id="UP000823927">
    <property type="component" value="Unassembled WGS sequence"/>
</dbReference>
<dbReference type="Gene3D" id="3.90.1150.10">
    <property type="entry name" value="Aspartate Aminotransferase, domain 1"/>
    <property type="match status" value="1"/>
</dbReference>
<evidence type="ECO:0000256" key="2">
    <source>
        <dbReference type="ARBA" id="ARBA00022898"/>
    </source>
</evidence>
<keyword evidence="2 3" id="KW-0663">Pyridoxal phosphate</keyword>
<comment type="caution">
    <text evidence="4">The sequence shown here is derived from an EMBL/GenBank/DDBJ whole genome shotgun (WGS) entry which is preliminary data.</text>
</comment>
<comment type="cofactor">
    <cofactor evidence="1">
        <name>pyridoxal 5'-phosphate</name>
        <dbReference type="ChEBI" id="CHEBI:597326"/>
    </cofactor>
</comment>
<keyword evidence="4" id="KW-0032">Aminotransferase</keyword>
<dbReference type="GO" id="GO:0030170">
    <property type="term" value="F:pyridoxal phosphate binding"/>
    <property type="evidence" value="ECO:0007669"/>
    <property type="project" value="InterPro"/>
</dbReference>
<dbReference type="PANTHER" id="PTHR43713:SF3">
    <property type="entry name" value="GLUTAMATE-1-SEMIALDEHYDE 2,1-AMINOMUTASE 1, CHLOROPLASTIC-RELATED"/>
    <property type="match status" value="1"/>
</dbReference>
<evidence type="ECO:0000256" key="3">
    <source>
        <dbReference type="RuleBase" id="RU003560"/>
    </source>
</evidence>
<sequence>MTLEEIWKEYEAFAPNSKKQHEEALKLIPGGVAANIKYFDPFPLHMKGGNGPWLYDVDGHKYVDYLASYGPLILGHGYPEVKAAMMEQIEDGSILYGTPHALEAEMAKKLQEHFPSLEMIRYTNSGTEATLFSLRLAYAFTGKYKIGKFEGHYHGGYNQVLLSVNSAKGDVRRPEPIPESCGLEPFQKENTIILPFNDLEAVTAILEEHKDDMAAVIMEPILTGYCPATQEFMDGLREVTKRLGILLIFDEVKTGFRAGLGGAQGYYHIKPDLTCLGKVIGAGLPMGVVGGRKEILMKAAPLTGSDVFDVSNSHRSSAADVLFHSGTYNGHPLILKAGLATIKVLEEKFDYIEGQTNKLRNGLEAIFKEFGIPMQTVGLGTVFNILLTEHKIEKFRDIQTSDFEMRKKMDYMLLMEGIYNKPTNRYSVSAVHDDSILDFTFEAYRKVLARL</sequence>
<dbReference type="InterPro" id="IPR015424">
    <property type="entry name" value="PyrdxlP-dep_Trfase"/>
</dbReference>
<dbReference type="InterPro" id="IPR015421">
    <property type="entry name" value="PyrdxlP-dep_Trfase_major"/>
</dbReference>
<reference evidence="4" key="1">
    <citation type="submission" date="2020-10" db="EMBL/GenBank/DDBJ databases">
        <authorList>
            <person name="Gilroy R."/>
        </authorList>
    </citation>
    <scope>NUCLEOTIDE SEQUENCE</scope>
    <source>
        <strain evidence="4">CHK178-757</strain>
    </source>
</reference>
<dbReference type="PROSITE" id="PS00600">
    <property type="entry name" value="AA_TRANSFER_CLASS_3"/>
    <property type="match status" value="1"/>
</dbReference>
<comment type="similarity">
    <text evidence="3">Belongs to the class-III pyridoxal-phosphate-dependent aminotransferase family.</text>
</comment>
<name>A0A9D1F6G8_9FIRM</name>
<dbReference type="AlphaFoldDB" id="A0A9D1F6G8"/>
<protein>
    <submittedName>
        <fullName evidence="4">Aspartate aminotransferase family protein</fullName>
    </submittedName>
</protein>